<protein>
    <submittedName>
        <fullName evidence="2">Uncharacterized protein</fullName>
    </submittedName>
</protein>
<evidence type="ECO:0000256" key="1">
    <source>
        <dbReference type="SAM" id="MobiDB-lite"/>
    </source>
</evidence>
<keyword evidence="3" id="KW-1185">Reference proteome</keyword>
<feature type="region of interest" description="Disordered" evidence="1">
    <location>
        <begin position="445"/>
        <end position="470"/>
    </location>
</feature>
<evidence type="ECO:0000313" key="3">
    <source>
        <dbReference type="Proteomes" id="UP000308760"/>
    </source>
</evidence>
<proteinExistence type="predicted"/>
<gene>
    <name evidence="2" type="ORF">FAB82_00620</name>
</gene>
<dbReference type="RefSeq" id="WP_136532592.1">
    <property type="nucleotide sequence ID" value="NZ_STGY01000001.1"/>
</dbReference>
<feature type="compositionally biased region" description="Gly residues" evidence="1">
    <location>
        <begin position="451"/>
        <end position="463"/>
    </location>
</feature>
<sequence length="949" mass="97188">MPDPTPEQPPSWPPASEPTATPTNPPRITTRGVGHVPPPPQEDAQPPEGVPPQADPYQQAPPASAGYGDPGAGSGIADAFGKRRAEPEVPRQSDWGGSDLGASFPPRSTEPEAPQPTGWGAEPEPPRQSEWLTEPPVKSEWADSDLGGPVSYPAGPPTAETQRPDFSDQWPPRENSEWISQQSAQADSGWGISNGGAAWRDSGVPADLEPERPADQSYSPDPNAVPYGSDPQAYGNPQPDAYGAPQADGFGAPPADAYGAPQADAFGAPQPDAFAPETGQGGAFGSQPYQPEPARNEGFGHEGFQAEAPQANPYAPEQQPYQGGMSQDEQYFADLRAPGAAQSDPYQREEQPFGGADAYAPEHQPPAPESAYPSAPGVPEQRQADTAPPHEAAPAEPAPPQPEERRTVTAPPTHRGVRYAIYGIGGLITLGLIIGIVLMLGSGAPPDEPGDQGGDGDSGGANPGAGDELTPERYTELAGSVGTAEWFEWRYGTAGENGASEELAQAGGDAIASEPLLGDTDRSIQGQLAYASDDADLSGVDHVTTVEATDSQLGLTPRAGGRFSEEGHPELELQDGSTADCIAELGTDLGKPVALARPEQSAEVNAHSVIAFSSGIIATTGISGAQGGTCLQLPDGHVPTDVALTDGNELALVTTWQPESQTGSLVVVALSDQAGKYQSSWSEPYAGLPNTGAFGAAETVGVVELPFTAPTSVDAWSNSSGSLSLSRATIEDGAHADTVATSGYALVGSLAEGQVTRIDLASTLAGLAAQHYEGAEFAFDAAAGDPVDLEGGIADVAATEDVLAVATGDGVVHELDSELAEQSATEVGANPTCLVVGAQSGEFIATSRGDAKVSWVSGGEVTRELADQRLTDPLCASETPALEAKGYSGSATMLLVADFGGQALHSYLVGAGQTAGGAGIGEDGAISYAGAYEVEGNPFGTSVTVDLPQ</sequence>
<evidence type="ECO:0000313" key="2">
    <source>
        <dbReference type="EMBL" id="THV43594.1"/>
    </source>
</evidence>
<dbReference type="AlphaFoldDB" id="A0A4S8QSI2"/>
<accession>A0A4S8QSI2</accession>
<reference evidence="3" key="1">
    <citation type="submission" date="2019-04" db="EMBL/GenBank/DDBJ databases">
        <title>Nocardioides xinjiangensis sp. nov.</title>
        <authorList>
            <person name="Liu S."/>
        </authorList>
    </citation>
    <scope>NUCLEOTIDE SEQUENCE [LARGE SCALE GENOMIC DNA]</scope>
    <source>
        <strain evidence="3">18</strain>
    </source>
</reference>
<dbReference type="OrthoDB" id="5172733at2"/>
<feature type="compositionally biased region" description="Pro residues" evidence="1">
    <location>
        <begin position="1"/>
        <end position="16"/>
    </location>
</feature>
<comment type="caution">
    <text evidence="2">The sequence shown here is derived from an EMBL/GenBank/DDBJ whole genome shotgun (WGS) entry which is preliminary data.</text>
</comment>
<reference evidence="2 3" key="2">
    <citation type="submission" date="2019-05" db="EMBL/GenBank/DDBJ databases">
        <title>Glycomyces buryatensis sp. nov.</title>
        <authorList>
            <person name="Nikitina E."/>
        </authorList>
    </citation>
    <scope>NUCLEOTIDE SEQUENCE [LARGE SCALE GENOMIC DNA]</scope>
    <source>
        <strain evidence="2 3">18</strain>
    </source>
</reference>
<dbReference type="EMBL" id="STGY01000001">
    <property type="protein sequence ID" value="THV43594.1"/>
    <property type="molecule type" value="Genomic_DNA"/>
</dbReference>
<name>A0A4S8QSI2_9ACTN</name>
<dbReference type="Proteomes" id="UP000308760">
    <property type="component" value="Unassembled WGS sequence"/>
</dbReference>
<organism evidence="2 3">
    <name type="scientific">Glycomyces buryatensis</name>
    <dbReference type="NCBI Taxonomy" id="2570927"/>
    <lineage>
        <taxon>Bacteria</taxon>
        <taxon>Bacillati</taxon>
        <taxon>Actinomycetota</taxon>
        <taxon>Actinomycetes</taxon>
        <taxon>Glycomycetales</taxon>
        <taxon>Glycomycetaceae</taxon>
        <taxon>Glycomyces</taxon>
    </lineage>
</organism>
<feature type="compositionally biased region" description="Polar residues" evidence="1">
    <location>
        <begin position="319"/>
        <end position="329"/>
    </location>
</feature>
<feature type="compositionally biased region" description="Basic and acidic residues" evidence="1">
    <location>
        <begin position="80"/>
        <end position="91"/>
    </location>
</feature>
<feature type="region of interest" description="Disordered" evidence="1">
    <location>
        <begin position="1"/>
        <end position="412"/>
    </location>
</feature>
<feature type="compositionally biased region" description="Polar residues" evidence="1">
    <location>
        <begin position="177"/>
        <end position="186"/>
    </location>
</feature>